<comment type="caution">
    <text evidence="2">The sequence shown here is derived from an EMBL/GenBank/DDBJ whole genome shotgun (WGS) entry which is preliminary data.</text>
</comment>
<sequence>MISVWCVRFRPITSICIDCFLGLPIVCHLKAAVLSKSSTLTGEVVRPLEIVIDPHGSMAVMYAFDLETGINSFLPASVVHEGR</sequence>
<gene>
    <name evidence="1" type="ORF">C8N30_1987</name>
    <name evidence="2" type="ORF">C8N30_2097</name>
</gene>
<reference evidence="2 3" key="1">
    <citation type="submission" date="2018-09" db="EMBL/GenBank/DDBJ databases">
        <title>Genomic Encyclopedia of Archaeal and Bacterial Type Strains, Phase II (KMG-II): from individual species to whole genera.</title>
        <authorList>
            <person name="Goeker M."/>
        </authorList>
    </citation>
    <scope>NUCLEOTIDE SEQUENCE [LARGE SCALE GENOMIC DNA]</scope>
    <source>
        <strain evidence="2 3">DSM 11458</strain>
    </source>
</reference>
<keyword evidence="3" id="KW-1185">Reference proteome</keyword>
<dbReference type="EMBL" id="RAQK01000001">
    <property type="protein sequence ID" value="RKE97385.1"/>
    <property type="molecule type" value="Genomic_DNA"/>
</dbReference>
<dbReference type="EMBL" id="RAQK01000001">
    <property type="protein sequence ID" value="RKE97488.1"/>
    <property type="molecule type" value="Genomic_DNA"/>
</dbReference>
<evidence type="ECO:0000313" key="2">
    <source>
        <dbReference type="EMBL" id="RKE97488.1"/>
    </source>
</evidence>
<accession>A0A420DTI2</accession>
<evidence type="ECO:0000313" key="1">
    <source>
        <dbReference type="EMBL" id="RKE97385.1"/>
    </source>
</evidence>
<dbReference type="AlphaFoldDB" id="A0A420DTI2"/>
<protein>
    <submittedName>
        <fullName evidence="2">Uncharacterized protein</fullName>
    </submittedName>
</protein>
<dbReference type="Proteomes" id="UP000284407">
    <property type="component" value="Unassembled WGS sequence"/>
</dbReference>
<organism evidence="2 3">
    <name type="scientific">Sulfitobacter guttiformis</name>
    <dbReference type="NCBI Taxonomy" id="74349"/>
    <lineage>
        <taxon>Bacteria</taxon>
        <taxon>Pseudomonadati</taxon>
        <taxon>Pseudomonadota</taxon>
        <taxon>Alphaproteobacteria</taxon>
        <taxon>Rhodobacterales</taxon>
        <taxon>Roseobacteraceae</taxon>
        <taxon>Sulfitobacter</taxon>
    </lineage>
</organism>
<proteinExistence type="predicted"/>
<name>A0A420DTI2_9RHOB</name>
<evidence type="ECO:0000313" key="3">
    <source>
        <dbReference type="Proteomes" id="UP000284407"/>
    </source>
</evidence>